<comment type="caution">
    <text evidence="3">The sequence shown here is derived from an EMBL/GenBank/DDBJ whole genome shotgun (WGS) entry which is preliminary data.</text>
</comment>
<feature type="region of interest" description="Disordered" evidence="2">
    <location>
        <begin position="146"/>
        <end position="168"/>
    </location>
</feature>
<dbReference type="Gene3D" id="1.25.40.10">
    <property type="entry name" value="Tetratricopeptide repeat domain"/>
    <property type="match status" value="1"/>
</dbReference>
<feature type="compositionally biased region" description="Basic and acidic residues" evidence="2">
    <location>
        <begin position="26"/>
        <end position="35"/>
    </location>
</feature>
<dbReference type="AlphaFoldDB" id="A0A2V1KDI8"/>
<accession>A0A2V1KDI8</accession>
<dbReference type="SUPFAM" id="SSF48452">
    <property type="entry name" value="TPR-like"/>
    <property type="match status" value="1"/>
</dbReference>
<feature type="repeat" description="TPR" evidence="1">
    <location>
        <begin position="184"/>
        <end position="217"/>
    </location>
</feature>
<feature type="region of interest" description="Disordered" evidence="2">
    <location>
        <begin position="1"/>
        <end position="119"/>
    </location>
</feature>
<dbReference type="Proteomes" id="UP000245283">
    <property type="component" value="Unassembled WGS sequence"/>
</dbReference>
<dbReference type="InterPro" id="IPR011990">
    <property type="entry name" value="TPR-like_helical_dom_sf"/>
</dbReference>
<evidence type="ECO:0000256" key="1">
    <source>
        <dbReference type="PROSITE-ProRule" id="PRU00339"/>
    </source>
</evidence>
<evidence type="ECO:0000313" key="4">
    <source>
        <dbReference type="Proteomes" id="UP000245283"/>
    </source>
</evidence>
<dbReference type="RefSeq" id="WP_109093052.1">
    <property type="nucleotide sequence ID" value="NZ_QETB01000001.1"/>
</dbReference>
<evidence type="ECO:0000313" key="3">
    <source>
        <dbReference type="EMBL" id="PWF27557.1"/>
    </source>
</evidence>
<dbReference type="OrthoDB" id="5149611at2"/>
<name>A0A2V1KDI8_9ACTO</name>
<keyword evidence="1" id="KW-0802">TPR repeat</keyword>
<dbReference type="SMART" id="SM00028">
    <property type="entry name" value="TPR"/>
    <property type="match status" value="2"/>
</dbReference>
<reference evidence="4" key="1">
    <citation type="submission" date="2018-05" db="EMBL/GenBank/DDBJ databases">
        <authorList>
            <person name="Li Y."/>
        </authorList>
    </citation>
    <scope>NUCLEOTIDE SEQUENCE [LARGE SCALE GENOMIC DNA]</scope>
    <source>
        <strain evidence="4">sk1b4</strain>
    </source>
</reference>
<dbReference type="InterPro" id="IPR019734">
    <property type="entry name" value="TPR_rpt"/>
</dbReference>
<gene>
    <name evidence="3" type="ORF">DD236_04045</name>
</gene>
<evidence type="ECO:0000256" key="2">
    <source>
        <dbReference type="SAM" id="MobiDB-lite"/>
    </source>
</evidence>
<feature type="compositionally biased region" description="Acidic residues" evidence="2">
    <location>
        <begin position="69"/>
        <end position="94"/>
    </location>
</feature>
<protein>
    <submittedName>
        <fullName evidence="3">Uncharacterized protein</fullName>
    </submittedName>
</protein>
<organism evidence="3 4">
    <name type="scientific">Ancrocorticia populi</name>
    <dbReference type="NCBI Taxonomy" id="2175228"/>
    <lineage>
        <taxon>Bacteria</taxon>
        <taxon>Bacillati</taxon>
        <taxon>Actinomycetota</taxon>
        <taxon>Actinomycetes</taxon>
        <taxon>Actinomycetales</taxon>
        <taxon>Actinomycetaceae</taxon>
        <taxon>Ancrocorticia</taxon>
    </lineage>
</organism>
<keyword evidence="4" id="KW-1185">Reference proteome</keyword>
<dbReference type="PROSITE" id="PS50005">
    <property type="entry name" value="TPR"/>
    <property type="match status" value="1"/>
</dbReference>
<proteinExistence type="predicted"/>
<dbReference type="EMBL" id="QETB01000001">
    <property type="protein sequence ID" value="PWF27557.1"/>
    <property type="molecule type" value="Genomic_DNA"/>
</dbReference>
<sequence>MPINGGDGNGPDLPKGEGGQVPVSPDRMELLREYLEGAPEELSDWAGERLVELDGSVEADTGGAADSAGPEDSETAGSETEESDDFYNDMEGEDDLVHDRMGKRRNRGGKADNPELSAGGMGGKSKVLLALVLVVGVIGGVYVAGQGGDETPSASTLTMNSDSQDSTQRKAELADAIEENPEAIDERLELGVLYFNDRDIEQAQEQWLKVTELEPEAVAAWYNLGFSYLSEEPADTEAAYAAWERVIDIDPDSQEAQTVKMHMEGLTDPVESPEE</sequence>
<feature type="compositionally biased region" description="Polar residues" evidence="2">
    <location>
        <begin position="152"/>
        <end position="166"/>
    </location>
</feature>